<dbReference type="GO" id="GO:0022857">
    <property type="term" value="F:transmembrane transporter activity"/>
    <property type="evidence" value="ECO:0007669"/>
    <property type="project" value="InterPro"/>
</dbReference>
<keyword evidence="5" id="KW-0472">Membrane</keyword>
<accession>A0A0R0HKR6</accession>
<organism evidence="6">
    <name type="scientific">Glycine max</name>
    <name type="common">Soybean</name>
    <name type="synonym">Glycine hispida</name>
    <dbReference type="NCBI Taxonomy" id="3847"/>
    <lineage>
        <taxon>Eukaryota</taxon>
        <taxon>Viridiplantae</taxon>
        <taxon>Streptophyta</taxon>
        <taxon>Embryophyta</taxon>
        <taxon>Tracheophyta</taxon>
        <taxon>Spermatophyta</taxon>
        <taxon>Magnoliopsida</taxon>
        <taxon>eudicotyledons</taxon>
        <taxon>Gunneridae</taxon>
        <taxon>Pentapetalae</taxon>
        <taxon>rosids</taxon>
        <taxon>fabids</taxon>
        <taxon>Fabales</taxon>
        <taxon>Fabaceae</taxon>
        <taxon>Papilionoideae</taxon>
        <taxon>50 kb inversion clade</taxon>
        <taxon>NPAAA clade</taxon>
        <taxon>indigoferoid/millettioid clade</taxon>
        <taxon>Phaseoleae</taxon>
        <taxon>Glycine</taxon>
        <taxon>Glycine subgen. Soja</taxon>
    </lineage>
</organism>
<dbReference type="Proteomes" id="UP000008827">
    <property type="component" value="Chromosome 11"/>
</dbReference>
<reference evidence="7" key="2">
    <citation type="submission" date="2018-02" db="UniProtKB">
        <authorList>
            <consortium name="EnsemblPlants"/>
        </authorList>
    </citation>
    <scope>IDENTIFICATION</scope>
    <source>
        <strain evidence="7">Williams 82</strain>
    </source>
</reference>
<name>A0A0R0HKR6_SOYBN</name>
<dbReference type="OrthoDB" id="1739592at2759"/>
<gene>
    <name evidence="6" type="ORF">GLYMA_11G224000</name>
</gene>
<sequence>MLRTCLILTIFRAVNIIAFYVGKPFYRYRRLQGNPFMPILQVLIAAIRKRNLLCPSNPASMSENFQGRLLSHTSRLRFLDNAAIVEENNIEQKDSQWRSATVTRVEETKLILNVIPIWLTSLVVGVCTANHTVKQAAAMNLKINNSFKIPPASMESVSAFGTIICPNI</sequence>
<proteinExistence type="inferred from homology"/>
<dbReference type="Pfam" id="PF00854">
    <property type="entry name" value="PTR2"/>
    <property type="match status" value="1"/>
</dbReference>
<evidence type="ECO:0000256" key="4">
    <source>
        <dbReference type="ARBA" id="ARBA00022989"/>
    </source>
</evidence>
<dbReference type="EnsemblPlants" id="KRH31047">
    <property type="protein sequence ID" value="KRH31047"/>
    <property type="gene ID" value="GLYMA_11G224000"/>
</dbReference>
<keyword evidence="8" id="KW-1185">Reference proteome</keyword>
<evidence type="ECO:0000256" key="5">
    <source>
        <dbReference type="ARBA" id="ARBA00023136"/>
    </source>
</evidence>
<evidence type="ECO:0000256" key="3">
    <source>
        <dbReference type="ARBA" id="ARBA00022692"/>
    </source>
</evidence>
<evidence type="ECO:0000313" key="6">
    <source>
        <dbReference type="EMBL" id="KRH31047.1"/>
    </source>
</evidence>
<comment type="similarity">
    <text evidence="2">Belongs to the major facilitator superfamily. Proton-dependent oligopeptide transporter (POT/PTR) (TC 2.A.17) family.</text>
</comment>
<dbReference type="PANTHER" id="PTHR11654">
    <property type="entry name" value="OLIGOPEPTIDE TRANSPORTER-RELATED"/>
    <property type="match status" value="1"/>
</dbReference>
<dbReference type="InterPro" id="IPR036259">
    <property type="entry name" value="MFS_trans_sf"/>
</dbReference>
<dbReference type="PaxDb" id="3847-GLYMA11G34590.2"/>
<dbReference type="InterPro" id="IPR000109">
    <property type="entry name" value="POT_fam"/>
</dbReference>
<dbReference type="GO" id="GO:0016020">
    <property type="term" value="C:membrane"/>
    <property type="evidence" value="ECO:0007669"/>
    <property type="project" value="UniProtKB-SubCell"/>
</dbReference>
<evidence type="ECO:0000256" key="1">
    <source>
        <dbReference type="ARBA" id="ARBA00004141"/>
    </source>
</evidence>
<dbReference type="AlphaFoldDB" id="A0A0R0HKR6"/>
<dbReference type="Gramene" id="KRH31047">
    <property type="protein sequence ID" value="KRH31047"/>
    <property type="gene ID" value="GLYMA_11G224000"/>
</dbReference>
<dbReference type="EMBL" id="CM000844">
    <property type="protein sequence ID" value="KRH31047.1"/>
    <property type="molecule type" value="Genomic_DNA"/>
</dbReference>
<reference evidence="6 7" key="1">
    <citation type="journal article" date="2010" name="Nature">
        <title>Genome sequence of the palaeopolyploid soybean.</title>
        <authorList>
            <person name="Schmutz J."/>
            <person name="Cannon S.B."/>
            <person name="Schlueter J."/>
            <person name="Ma J."/>
            <person name="Mitros T."/>
            <person name="Nelson W."/>
            <person name="Hyten D.L."/>
            <person name="Song Q."/>
            <person name="Thelen J.J."/>
            <person name="Cheng J."/>
            <person name="Xu D."/>
            <person name="Hellsten U."/>
            <person name="May G.D."/>
            <person name="Yu Y."/>
            <person name="Sakurai T."/>
            <person name="Umezawa T."/>
            <person name="Bhattacharyya M.K."/>
            <person name="Sandhu D."/>
            <person name="Valliyodan B."/>
            <person name="Lindquist E."/>
            <person name="Peto M."/>
            <person name="Grant D."/>
            <person name="Shu S."/>
            <person name="Goodstein D."/>
            <person name="Barry K."/>
            <person name="Futrell-Griggs M."/>
            <person name="Abernathy B."/>
            <person name="Du J."/>
            <person name="Tian Z."/>
            <person name="Zhu L."/>
            <person name="Gill N."/>
            <person name="Joshi T."/>
            <person name="Libault M."/>
            <person name="Sethuraman A."/>
            <person name="Zhang X.-C."/>
            <person name="Shinozaki K."/>
            <person name="Nguyen H.T."/>
            <person name="Wing R.A."/>
            <person name="Cregan P."/>
            <person name="Specht J."/>
            <person name="Grimwood J."/>
            <person name="Rokhsar D."/>
            <person name="Stacey G."/>
            <person name="Shoemaker R.C."/>
            <person name="Jackson S.A."/>
        </authorList>
    </citation>
    <scope>NUCLEOTIDE SEQUENCE [LARGE SCALE GENOMIC DNA]</scope>
    <source>
        <strain evidence="7">cv. Williams 82</strain>
        <tissue evidence="6">Callus</tissue>
    </source>
</reference>
<evidence type="ECO:0000256" key="2">
    <source>
        <dbReference type="ARBA" id="ARBA00005982"/>
    </source>
</evidence>
<evidence type="ECO:0000313" key="8">
    <source>
        <dbReference type="Proteomes" id="UP000008827"/>
    </source>
</evidence>
<keyword evidence="3" id="KW-0812">Transmembrane</keyword>
<evidence type="ECO:0000313" key="7">
    <source>
        <dbReference type="EnsemblPlants" id="KRH31047"/>
    </source>
</evidence>
<reference evidence="6" key="3">
    <citation type="submission" date="2018-07" db="EMBL/GenBank/DDBJ databases">
        <title>WGS assembly of Glycine max.</title>
        <authorList>
            <person name="Schmutz J."/>
            <person name="Cannon S."/>
            <person name="Schlueter J."/>
            <person name="Ma J."/>
            <person name="Mitros T."/>
            <person name="Nelson W."/>
            <person name="Hyten D."/>
            <person name="Song Q."/>
            <person name="Thelen J."/>
            <person name="Cheng J."/>
            <person name="Xu D."/>
            <person name="Hellsten U."/>
            <person name="May G."/>
            <person name="Yu Y."/>
            <person name="Sakurai T."/>
            <person name="Umezawa T."/>
            <person name="Bhattacharyya M."/>
            <person name="Sandhu D."/>
            <person name="Valliyodan B."/>
            <person name="Lindquist E."/>
            <person name="Peto M."/>
            <person name="Grant D."/>
            <person name="Shu S."/>
            <person name="Goodstein D."/>
            <person name="Barry K."/>
            <person name="Futrell-Griggs M."/>
            <person name="Abernathy B."/>
            <person name="Du J."/>
            <person name="Tian Z."/>
            <person name="Zhu L."/>
            <person name="Gill N."/>
            <person name="Joshi T."/>
            <person name="Libault M."/>
            <person name="Sethuraman A."/>
            <person name="Zhang X."/>
            <person name="Shinozaki K."/>
            <person name="Nguyen H."/>
            <person name="Wing R."/>
            <person name="Cregan P."/>
            <person name="Specht J."/>
            <person name="Grimwood J."/>
            <person name="Rokhsar D."/>
            <person name="Stacey G."/>
            <person name="Shoemaker R."/>
            <person name="Jackson S."/>
        </authorList>
    </citation>
    <scope>NUCLEOTIDE SEQUENCE</scope>
    <source>
        <tissue evidence="6">Callus</tissue>
    </source>
</reference>
<dbReference type="InParanoid" id="A0A0R0HKR6"/>
<comment type="subcellular location">
    <subcellularLocation>
        <location evidence="1">Membrane</location>
        <topology evidence="1">Multi-pass membrane protein</topology>
    </subcellularLocation>
</comment>
<keyword evidence="4" id="KW-1133">Transmembrane helix</keyword>
<dbReference type="OMA" id="CTANHTV"/>
<protein>
    <submittedName>
        <fullName evidence="6 7">Uncharacterized protein</fullName>
    </submittedName>
</protein>
<dbReference type="Gene3D" id="1.20.1250.20">
    <property type="entry name" value="MFS general substrate transporter like domains"/>
    <property type="match status" value="1"/>
</dbReference>